<dbReference type="Proteomes" id="UP001500305">
    <property type="component" value="Unassembled WGS sequence"/>
</dbReference>
<gene>
    <name evidence="2" type="ORF">GCM10010430_51100</name>
</gene>
<comment type="caution">
    <text evidence="2">The sequence shown here is derived from an EMBL/GenBank/DDBJ whole genome shotgun (WGS) entry which is preliminary data.</text>
</comment>
<feature type="region of interest" description="Disordered" evidence="1">
    <location>
        <begin position="86"/>
        <end position="106"/>
    </location>
</feature>
<evidence type="ECO:0000313" key="2">
    <source>
        <dbReference type="EMBL" id="GAA2260760.1"/>
    </source>
</evidence>
<sequence>MGVDEEREVRADDGEPVPQREREGVLVAEQRGAGMSASSGKAPAIRAPSSVRNPAPVPEHLHQQVERGHRTHTVPRGGSFWSAAAARRRSGAPAPTGRALMVGDGS</sequence>
<proteinExistence type="predicted"/>
<accession>A0ABN3EKH6</accession>
<dbReference type="EMBL" id="BAAATR010000025">
    <property type="protein sequence ID" value="GAA2260760.1"/>
    <property type="molecule type" value="Genomic_DNA"/>
</dbReference>
<organism evidence="2 3">
    <name type="scientific">Kitasatospora cystarginea</name>
    <dbReference type="NCBI Taxonomy" id="58350"/>
    <lineage>
        <taxon>Bacteria</taxon>
        <taxon>Bacillati</taxon>
        <taxon>Actinomycetota</taxon>
        <taxon>Actinomycetes</taxon>
        <taxon>Kitasatosporales</taxon>
        <taxon>Streptomycetaceae</taxon>
        <taxon>Kitasatospora</taxon>
    </lineage>
</organism>
<feature type="region of interest" description="Disordered" evidence="1">
    <location>
        <begin position="1"/>
        <end position="56"/>
    </location>
</feature>
<keyword evidence="3" id="KW-1185">Reference proteome</keyword>
<feature type="compositionally biased region" description="Basic and acidic residues" evidence="1">
    <location>
        <begin position="7"/>
        <end position="24"/>
    </location>
</feature>
<protein>
    <submittedName>
        <fullName evidence="2">Uncharacterized protein</fullName>
    </submittedName>
</protein>
<evidence type="ECO:0000256" key="1">
    <source>
        <dbReference type="SAM" id="MobiDB-lite"/>
    </source>
</evidence>
<name>A0ABN3EKH6_9ACTN</name>
<reference evidence="2 3" key="1">
    <citation type="journal article" date="2019" name="Int. J. Syst. Evol. Microbiol.">
        <title>The Global Catalogue of Microorganisms (GCM) 10K type strain sequencing project: providing services to taxonomists for standard genome sequencing and annotation.</title>
        <authorList>
            <consortium name="The Broad Institute Genomics Platform"/>
            <consortium name="The Broad Institute Genome Sequencing Center for Infectious Disease"/>
            <person name="Wu L."/>
            <person name="Ma J."/>
        </authorList>
    </citation>
    <scope>NUCLEOTIDE SEQUENCE [LARGE SCALE GENOMIC DNA]</scope>
    <source>
        <strain evidence="2 3">JCM 7356</strain>
    </source>
</reference>
<evidence type="ECO:0000313" key="3">
    <source>
        <dbReference type="Proteomes" id="UP001500305"/>
    </source>
</evidence>